<organism evidence="1">
    <name type="scientific">Culex pipiens</name>
    <name type="common">House mosquito</name>
    <dbReference type="NCBI Taxonomy" id="7175"/>
    <lineage>
        <taxon>Eukaryota</taxon>
        <taxon>Metazoa</taxon>
        <taxon>Ecdysozoa</taxon>
        <taxon>Arthropoda</taxon>
        <taxon>Hexapoda</taxon>
        <taxon>Insecta</taxon>
        <taxon>Pterygota</taxon>
        <taxon>Neoptera</taxon>
        <taxon>Endopterygota</taxon>
        <taxon>Diptera</taxon>
        <taxon>Nematocera</taxon>
        <taxon>Culicoidea</taxon>
        <taxon>Culicidae</taxon>
        <taxon>Culicinae</taxon>
        <taxon>Culicini</taxon>
        <taxon>Culex</taxon>
        <taxon>Culex</taxon>
    </lineage>
</organism>
<accession>A0A8D8FA91</accession>
<dbReference type="AlphaFoldDB" id="A0A8D8FA91"/>
<name>A0A8D8FA91_CULPI</name>
<reference evidence="1" key="1">
    <citation type="submission" date="2021-05" db="EMBL/GenBank/DDBJ databases">
        <authorList>
            <person name="Alioto T."/>
            <person name="Alioto T."/>
            <person name="Gomez Garrido J."/>
        </authorList>
    </citation>
    <scope>NUCLEOTIDE SEQUENCE</scope>
</reference>
<proteinExistence type="predicted"/>
<dbReference type="EMBL" id="HBUE01047817">
    <property type="protein sequence ID" value="CAG6463350.1"/>
    <property type="molecule type" value="Transcribed_RNA"/>
</dbReference>
<protein>
    <submittedName>
        <fullName evidence="1">(northern house mosquito) hypothetical protein</fullName>
    </submittedName>
</protein>
<sequence length="124" mass="13843">MCWCLVNFGVKQTWEMVWCFLEKVFQGGERGGGGGWSLPYSTSVSQLKVPTFRRDAAFGRERKVITIVPSRTTPETAGHRWPSSGSTFGAAAAAGRLIFSPSSWRTACATFRWHPSSRPRTRRT</sequence>
<evidence type="ECO:0000313" key="1">
    <source>
        <dbReference type="EMBL" id="CAG6463350.1"/>
    </source>
</evidence>